<protein>
    <submittedName>
        <fullName evidence="2">Uncharacterized protein</fullName>
    </submittedName>
</protein>
<dbReference type="EMBL" id="LAZR01010713">
    <property type="protein sequence ID" value="KKM65502.1"/>
    <property type="molecule type" value="Genomic_DNA"/>
</dbReference>
<name>A0A0F9M8K5_9ZZZZ</name>
<proteinExistence type="predicted"/>
<sequence length="958" mass="109683">IWYQESMNPLSNGTVLFSEINFTALNSIGGQYNYTILWSNSTALGGIKSNFIVNHQSSITLLKPDDTLSDLITEAFVGDIIPVRIQLKDSENNNSITGALVTYNWSDGLKYLTEAALGVYEAILDTSDLGSNGFYEIFINSSKIGFKNYNITLKINLVEETNLLRQDSFYYVELHDNTTVKYSYTNSTGGGISGASISLDINNYYYNIIDNIDGNYTIEVNTSYINTLGVNQINLNFSAFAFESQIGIFQFEIIEQSINISVHLNSQEIQENSLTEKMFKENINISVRIMAKIDLIYLTSGNMTWNSDNFYKKIMGGVDSWYNFTIPLSSTNFTNGLNYIYIRFEQNNYKIKDFGFQVLISEQTVNISTYINGEEIVENYLKELQFKDSINISAKVFVNGEAIYLSGAKITFFSENYQKNFTETIFPWYNISFVISSSYFNLGINYAYLEFQLGNYTTTTFSFQFLISQRIMNISTYLNGQEIVENYVKELTFRELLNISVRIFDNGEAVYLSGVKITFFSENYQKNFTEAIFPWYNVSFVISSSYFKLGSNPVYLELQLGNYSTTFFSFQIFIDQIEIQVDPLDFESSINALMGETIIIEILLKDPIVNTPIENATVKFVWEFGVGIFNETGKGVYQYILNLPENLKGNYQFNLIVTTNGTMYETTQSSFVIVIGEEITPGENFPSFLVWSIIGVLASIISILGILSFRSYILLPRQRRKEADLLAKTQKFKDLTNLQAIVVIHRISGIPIYTRSYSILEKHKKEMFSGFIQAITTIGEEFIDKDSNVDENDTKESYGVEKIIELDFKYFYCLIADKEDVRAVVILKDKSSERLKSQLSLMLLSLNLKLSQELDEWDGSLDLFEEMIPPIINEYIELYYKDAFKISKKINIIKLRKEKALSKMEIRALNVIQSYSERNDNLINLNNIISLVSEENKDLIIEAIESLIKRKMIIPVNP</sequence>
<keyword evidence="1" id="KW-0472">Membrane</keyword>
<evidence type="ECO:0000256" key="1">
    <source>
        <dbReference type="SAM" id="Phobius"/>
    </source>
</evidence>
<organism evidence="2">
    <name type="scientific">marine sediment metagenome</name>
    <dbReference type="NCBI Taxonomy" id="412755"/>
    <lineage>
        <taxon>unclassified sequences</taxon>
        <taxon>metagenomes</taxon>
        <taxon>ecological metagenomes</taxon>
    </lineage>
</organism>
<accession>A0A0F9M8K5</accession>
<feature type="non-terminal residue" evidence="2">
    <location>
        <position position="1"/>
    </location>
</feature>
<evidence type="ECO:0000313" key="2">
    <source>
        <dbReference type="EMBL" id="KKM65502.1"/>
    </source>
</evidence>
<comment type="caution">
    <text evidence="2">The sequence shown here is derived from an EMBL/GenBank/DDBJ whole genome shotgun (WGS) entry which is preliminary data.</text>
</comment>
<keyword evidence="1" id="KW-1133">Transmembrane helix</keyword>
<feature type="transmembrane region" description="Helical" evidence="1">
    <location>
        <begin position="688"/>
        <end position="713"/>
    </location>
</feature>
<gene>
    <name evidence="2" type="ORF">LCGC14_1490660</name>
</gene>
<reference evidence="2" key="1">
    <citation type="journal article" date="2015" name="Nature">
        <title>Complex archaea that bridge the gap between prokaryotes and eukaryotes.</title>
        <authorList>
            <person name="Spang A."/>
            <person name="Saw J.H."/>
            <person name="Jorgensen S.L."/>
            <person name="Zaremba-Niedzwiedzka K."/>
            <person name="Martijn J."/>
            <person name="Lind A.E."/>
            <person name="van Eijk R."/>
            <person name="Schleper C."/>
            <person name="Guy L."/>
            <person name="Ettema T.J."/>
        </authorList>
    </citation>
    <scope>NUCLEOTIDE SEQUENCE</scope>
</reference>
<keyword evidence="1" id="KW-0812">Transmembrane</keyword>
<dbReference type="AlphaFoldDB" id="A0A0F9M8K5"/>